<reference evidence="1 2" key="1">
    <citation type="submission" date="2019-11" db="EMBL/GenBank/DDBJ databases">
        <title>Comparative genomics of hydrocarbon-degrading Desulfosarcina strains.</title>
        <authorList>
            <person name="Watanabe M."/>
            <person name="Kojima H."/>
            <person name="Fukui M."/>
        </authorList>
    </citation>
    <scope>NUCLEOTIDE SEQUENCE [LARGE SCALE GENOMIC DNA]</scope>
    <source>
        <strain evidence="1 2">PL12</strain>
    </source>
</reference>
<sequence>MTDKPDMDRVHVNEMVAAVMHVSGVEAGLCRVLPMVGALLKCRGGTARLKRTDNHSGRWATVARWTVNNNTSSVVLLIIGCAKIMGWVLAYHRMPEPVATTFLSITDITAVVPKLMGDYQ</sequence>
<dbReference type="KEGG" id="dalk:DSCA_21800"/>
<dbReference type="EMBL" id="AP021874">
    <property type="protein sequence ID" value="BBO68250.1"/>
    <property type="molecule type" value="Genomic_DNA"/>
</dbReference>
<accession>A0A5K7YJD1</accession>
<dbReference type="Proteomes" id="UP000427906">
    <property type="component" value="Chromosome"/>
</dbReference>
<dbReference type="RefSeq" id="WP_155316430.1">
    <property type="nucleotide sequence ID" value="NZ_AP021874.1"/>
</dbReference>
<organism evidence="1 2">
    <name type="scientific">Desulfosarcina alkanivorans</name>
    <dbReference type="NCBI Taxonomy" id="571177"/>
    <lineage>
        <taxon>Bacteria</taxon>
        <taxon>Pseudomonadati</taxon>
        <taxon>Thermodesulfobacteriota</taxon>
        <taxon>Desulfobacteria</taxon>
        <taxon>Desulfobacterales</taxon>
        <taxon>Desulfosarcinaceae</taxon>
        <taxon>Desulfosarcina</taxon>
    </lineage>
</organism>
<proteinExistence type="predicted"/>
<dbReference type="AlphaFoldDB" id="A0A5K7YJD1"/>
<keyword evidence="2" id="KW-1185">Reference proteome</keyword>
<protein>
    <submittedName>
        <fullName evidence="1">Uncharacterized protein</fullName>
    </submittedName>
</protein>
<name>A0A5K7YJD1_9BACT</name>
<evidence type="ECO:0000313" key="2">
    <source>
        <dbReference type="Proteomes" id="UP000427906"/>
    </source>
</evidence>
<evidence type="ECO:0000313" key="1">
    <source>
        <dbReference type="EMBL" id="BBO68250.1"/>
    </source>
</evidence>
<gene>
    <name evidence="1" type="ORF">DSCA_21800</name>
</gene>